<gene>
    <name evidence="1" type="ORF">HMPREF0548_1147</name>
</gene>
<dbReference type="EMBL" id="ACGU01000055">
    <property type="protein sequence ID" value="EEJ71905.1"/>
    <property type="molecule type" value="Genomic_DNA"/>
</dbReference>
<comment type="caution">
    <text evidence="1">The sequence shown here is derived from an EMBL/GenBank/DDBJ whole genome shotgun (WGS) entry which is preliminary data.</text>
</comment>
<evidence type="ECO:0000313" key="1">
    <source>
        <dbReference type="EMBL" id="EEJ71905.1"/>
    </source>
</evidence>
<name>C2ENA1_9LACO</name>
<evidence type="ECO:0000313" key="2">
    <source>
        <dbReference type="Proteomes" id="UP000005583"/>
    </source>
</evidence>
<reference evidence="1 2" key="1">
    <citation type="submission" date="2009-01" db="EMBL/GenBank/DDBJ databases">
        <authorList>
            <person name="Qin X."/>
            <person name="Bachman B."/>
            <person name="Battles P."/>
            <person name="Bell A."/>
            <person name="Bess C."/>
            <person name="Bickham C."/>
            <person name="Chaboub L."/>
            <person name="Chen D."/>
            <person name="Coyle M."/>
            <person name="Deiros D.R."/>
            <person name="Dinh H."/>
            <person name="Forbes L."/>
            <person name="Fowler G."/>
            <person name="Francisco L."/>
            <person name="Fu Q."/>
            <person name="Gubbala S."/>
            <person name="Hale W."/>
            <person name="Han Y."/>
            <person name="Hemphill L."/>
            <person name="Highlander S.K."/>
            <person name="Hirani K."/>
            <person name="Hogues M."/>
            <person name="Jackson L."/>
            <person name="Jakkamsetti A."/>
            <person name="Javaid M."/>
            <person name="Jiang H."/>
            <person name="Korchina V."/>
            <person name="Kovar C."/>
            <person name="Lara F."/>
            <person name="Lee S."/>
            <person name="Mata R."/>
            <person name="Mathew T."/>
            <person name="Moen C."/>
            <person name="Morales K."/>
            <person name="Munidasa M."/>
            <person name="Nazareth L."/>
            <person name="Ngo R."/>
            <person name="Nguyen L."/>
            <person name="Okwuonu G."/>
            <person name="Ongeri F."/>
            <person name="Patil S."/>
            <person name="Petrosino J."/>
            <person name="Pham C."/>
            <person name="Pham P."/>
            <person name="Pu L.-L."/>
            <person name="Puazo M."/>
            <person name="Raj R."/>
            <person name="Reid J."/>
            <person name="Rouhana J."/>
            <person name="Saada N."/>
            <person name="Shang Y."/>
            <person name="Simmons D."/>
            <person name="Thornton R."/>
            <person name="Warren J."/>
            <person name="Weissenberger G."/>
            <person name="Zhang J."/>
            <person name="Zhang L."/>
            <person name="Zhou C."/>
            <person name="Zhu D."/>
            <person name="Muzny D."/>
            <person name="Worley K."/>
            <person name="Gibbs R."/>
        </authorList>
    </citation>
    <scope>NUCLEOTIDE SEQUENCE [LARGE SCALE GENOMIC DNA]</scope>
    <source>
        <strain evidence="1 2">DSM 16047</strain>
    </source>
</reference>
<dbReference type="Proteomes" id="UP000005583">
    <property type="component" value="Unassembled WGS sequence"/>
</dbReference>
<protein>
    <submittedName>
        <fullName evidence="1">Uncharacterized protein</fullName>
    </submittedName>
</protein>
<keyword evidence="2" id="KW-1185">Reference proteome</keyword>
<accession>C2ENA1</accession>
<dbReference type="AlphaFoldDB" id="C2ENA1"/>
<sequence length="106" mass="12387">MSKKVAKIEFGFENCEIGSLPIEAVPVFNLRNIQKDYHHMWQFKDDPTDEISTDIHCEGAHFQIDYALASKVKTNLMCLDNQNLDQENLAQRFLNWKKSNFCHLNL</sequence>
<proteinExistence type="predicted"/>
<dbReference type="STRING" id="525365.HMPREF0548_1147"/>
<dbReference type="RefSeq" id="WP_007125675.1">
    <property type="nucleotide sequence ID" value="NZ_AZFO01000010.1"/>
</dbReference>
<organism evidence="1 2">
    <name type="scientific">Lactobacillus ultunensis DSM 16047</name>
    <dbReference type="NCBI Taxonomy" id="525365"/>
    <lineage>
        <taxon>Bacteria</taxon>
        <taxon>Bacillati</taxon>
        <taxon>Bacillota</taxon>
        <taxon>Bacilli</taxon>
        <taxon>Lactobacillales</taxon>
        <taxon>Lactobacillaceae</taxon>
        <taxon>Lactobacillus</taxon>
    </lineage>
</organism>
<dbReference type="PATRIC" id="fig|525365.8.peg.182"/>
<dbReference type="HOGENOM" id="CLU_2219812_0_0_9"/>